<comment type="caution">
    <text evidence="4">The sequence shown here is derived from an EMBL/GenBank/DDBJ whole genome shotgun (WGS) entry which is preliminary data.</text>
</comment>
<dbReference type="CDD" id="cd04301">
    <property type="entry name" value="NAT_SF"/>
    <property type="match status" value="1"/>
</dbReference>
<keyword evidence="1 4" id="KW-0808">Transferase</keyword>
<keyword evidence="5" id="KW-1185">Reference proteome</keyword>
<dbReference type="InterPro" id="IPR000182">
    <property type="entry name" value="GNAT_dom"/>
</dbReference>
<reference evidence="4 5" key="1">
    <citation type="submission" date="2020-04" db="EMBL/GenBank/DDBJ databases">
        <title>Thalassotalea sp. M1531, isolated from the surface of marine red alga.</title>
        <authorList>
            <person name="Pang L."/>
            <person name="Lu D.-C."/>
        </authorList>
    </citation>
    <scope>NUCLEOTIDE SEQUENCE [LARGE SCALE GENOMIC DNA]</scope>
    <source>
        <strain evidence="4 5">M1531</strain>
    </source>
</reference>
<dbReference type="PROSITE" id="PS51186">
    <property type="entry name" value="GNAT"/>
    <property type="match status" value="1"/>
</dbReference>
<sequence>MSVEIIEVDYHDEQQVQDLIVLLDSYAKDPMGGGEPLSNEIKKNLPDALKARSFVFSFIAYVDGKPAALANCIESFSTFACKPIINIHDMAVSRDFRGKGLSQKLLAKVEETAIEKGCAKITLEVLTGNLVALNAYKKFGFSGYELDPEAGKAEFWEKKL</sequence>
<protein>
    <submittedName>
        <fullName evidence="4">GNAT family N-acetyltransferase</fullName>
    </submittedName>
</protein>
<proteinExistence type="predicted"/>
<dbReference type="SUPFAM" id="SSF55729">
    <property type="entry name" value="Acyl-CoA N-acyltransferases (Nat)"/>
    <property type="match status" value="1"/>
</dbReference>
<organism evidence="4 5">
    <name type="scientific">Thalassotalea algicola</name>
    <dbReference type="NCBI Taxonomy" id="2716224"/>
    <lineage>
        <taxon>Bacteria</taxon>
        <taxon>Pseudomonadati</taxon>
        <taxon>Pseudomonadota</taxon>
        <taxon>Gammaproteobacteria</taxon>
        <taxon>Alteromonadales</taxon>
        <taxon>Colwelliaceae</taxon>
        <taxon>Thalassotalea</taxon>
    </lineage>
</organism>
<name>A0A7Y0Q709_9GAMM</name>
<dbReference type="Proteomes" id="UP000568664">
    <property type="component" value="Unassembled WGS sequence"/>
</dbReference>
<dbReference type="InterPro" id="IPR050680">
    <property type="entry name" value="YpeA/RimI_acetyltransf"/>
</dbReference>
<feature type="domain" description="N-acetyltransferase" evidence="3">
    <location>
        <begin position="6"/>
        <end position="160"/>
    </location>
</feature>
<evidence type="ECO:0000256" key="2">
    <source>
        <dbReference type="ARBA" id="ARBA00023315"/>
    </source>
</evidence>
<evidence type="ECO:0000313" key="4">
    <source>
        <dbReference type="EMBL" id="NMP32539.1"/>
    </source>
</evidence>
<dbReference type="PANTHER" id="PTHR43420:SF44">
    <property type="entry name" value="ACETYLTRANSFERASE YPEA"/>
    <property type="match status" value="1"/>
</dbReference>
<dbReference type="GO" id="GO:0016747">
    <property type="term" value="F:acyltransferase activity, transferring groups other than amino-acyl groups"/>
    <property type="evidence" value="ECO:0007669"/>
    <property type="project" value="InterPro"/>
</dbReference>
<evidence type="ECO:0000259" key="3">
    <source>
        <dbReference type="PROSITE" id="PS51186"/>
    </source>
</evidence>
<evidence type="ECO:0000256" key="1">
    <source>
        <dbReference type="ARBA" id="ARBA00022679"/>
    </source>
</evidence>
<dbReference type="AlphaFoldDB" id="A0A7Y0Q709"/>
<dbReference type="Gene3D" id="3.40.630.30">
    <property type="match status" value="1"/>
</dbReference>
<dbReference type="EMBL" id="JABBXH010000004">
    <property type="protein sequence ID" value="NMP32539.1"/>
    <property type="molecule type" value="Genomic_DNA"/>
</dbReference>
<evidence type="ECO:0000313" key="5">
    <source>
        <dbReference type="Proteomes" id="UP000568664"/>
    </source>
</evidence>
<gene>
    <name evidence="4" type="ORF">HII17_13315</name>
</gene>
<keyword evidence="2" id="KW-0012">Acyltransferase</keyword>
<accession>A0A7Y0Q709</accession>
<dbReference type="Pfam" id="PF00583">
    <property type="entry name" value="Acetyltransf_1"/>
    <property type="match status" value="1"/>
</dbReference>
<dbReference type="InterPro" id="IPR016181">
    <property type="entry name" value="Acyl_CoA_acyltransferase"/>
</dbReference>
<dbReference type="PANTHER" id="PTHR43420">
    <property type="entry name" value="ACETYLTRANSFERASE"/>
    <property type="match status" value="1"/>
</dbReference>
<dbReference type="RefSeq" id="WP_169075864.1">
    <property type="nucleotide sequence ID" value="NZ_JABBXH010000004.1"/>
</dbReference>